<dbReference type="EMBL" id="EQ974058">
    <property type="protein sequence ID" value="EEF34655.1"/>
    <property type="molecule type" value="Genomic_DNA"/>
</dbReference>
<gene>
    <name evidence="1" type="ORF">RCOM_1248760</name>
</gene>
<accession>B9SP23</accession>
<keyword evidence="2" id="KW-1185">Reference proteome</keyword>
<evidence type="ECO:0000313" key="2">
    <source>
        <dbReference type="Proteomes" id="UP000008311"/>
    </source>
</evidence>
<organism evidence="1 2">
    <name type="scientific">Ricinus communis</name>
    <name type="common">Castor bean</name>
    <dbReference type="NCBI Taxonomy" id="3988"/>
    <lineage>
        <taxon>Eukaryota</taxon>
        <taxon>Viridiplantae</taxon>
        <taxon>Streptophyta</taxon>
        <taxon>Embryophyta</taxon>
        <taxon>Tracheophyta</taxon>
        <taxon>Spermatophyta</taxon>
        <taxon>Magnoliopsida</taxon>
        <taxon>eudicotyledons</taxon>
        <taxon>Gunneridae</taxon>
        <taxon>Pentapetalae</taxon>
        <taxon>rosids</taxon>
        <taxon>fabids</taxon>
        <taxon>Malpighiales</taxon>
        <taxon>Euphorbiaceae</taxon>
        <taxon>Acalyphoideae</taxon>
        <taxon>Acalypheae</taxon>
        <taxon>Ricinus</taxon>
    </lineage>
</organism>
<protein>
    <submittedName>
        <fullName evidence="1">Uncharacterized protein</fullName>
    </submittedName>
</protein>
<reference evidence="2" key="1">
    <citation type="journal article" date="2010" name="Nat. Biotechnol.">
        <title>Draft genome sequence of the oilseed species Ricinus communis.</title>
        <authorList>
            <person name="Chan A.P."/>
            <person name="Crabtree J."/>
            <person name="Zhao Q."/>
            <person name="Lorenzi H."/>
            <person name="Orvis J."/>
            <person name="Puiu D."/>
            <person name="Melake-Berhan A."/>
            <person name="Jones K.M."/>
            <person name="Redman J."/>
            <person name="Chen G."/>
            <person name="Cahoon E.B."/>
            <person name="Gedil M."/>
            <person name="Stanke M."/>
            <person name="Haas B.J."/>
            <person name="Wortman J.R."/>
            <person name="Fraser-Liggett C.M."/>
            <person name="Ravel J."/>
            <person name="Rabinowicz P.D."/>
        </authorList>
    </citation>
    <scope>NUCLEOTIDE SEQUENCE [LARGE SCALE GENOMIC DNA]</scope>
    <source>
        <strain evidence="2">cv. Hale</strain>
    </source>
</reference>
<evidence type="ECO:0000313" key="1">
    <source>
        <dbReference type="EMBL" id="EEF34655.1"/>
    </source>
</evidence>
<proteinExistence type="predicted"/>
<sequence length="51" mass="5783">MIRAPQHTPLLSKRDYQMKLRHLNSLSRPSAFYGVVASARLKTDVVSLTLD</sequence>
<dbReference type="Proteomes" id="UP000008311">
    <property type="component" value="Unassembled WGS sequence"/>
</dbReference>
<dbReference type="InParanoid" id="B9SP23"/>
<name>B9SP23_RICCO</name>
<dbReference type="AlphaFoldDB" id="B9SP23"/>